<sequence length="328" mass="37478">MNSTTTPEDPAFTSSLNGLALHHSEILSSIQSLLSGTESPSSHFDSLYGSIYMPIKHAALQKTPWQYSSPELNNLFTTHQLSYLWKGIILTVLITDSLSPWQAQYLQLVHYSKQFDSIIKELNNISQPKIPWEDYGFGKEIQSTWETLMQENDIPKMENLASFTAKALTSGLDDENLSHTALWYFNTVMESDDEQVVARLLPVTGKWYSSASYKLLLLCIKEQKGDVEPGPKAKEYGVDTNGFSLKRWLFWRKRLQGLNNHGDREVVKLVRKLFLLNIAAGRDTGFEVPGEKRFQDRLDRVMIEMLEKSDKKSVCDCDVEIDLDWVDE</sequence>
<dbReference type="PANTHER" id="PTHR38797:SF4">
    <property type="entry name" value="NUCLEAR PORE COMPLEX PROTEIN NUP85"/>
    <property type="match status" value="1"/>
</dbReference>
<keyword evidence="2" id="KW-1185">Reference proteome</keyword>
<dbReference type="InterPro" id="IPR022085">
    <property type="entry name" value="OpdG"/>
</dbReference>
<protein>
    <submittedName>
        <fullName evidence="1">Uncharacterized protein</fullName>
    </submittedName>
</protein>
<dbReference type="InterPro" id="IPR053204">
    <property type="entry name" value="Oxopyrrolidines_Biosynth-assoc"/>
</dbReference>
<organism evidence="1 2">
    <name type="scientific">Podospora fimiseda</name>
    <dbReference type="NCBI Taxonomy" id="252190"/>
    <lineage>
        <taxon>Eukaryota</taxon>
        <taxon>Fungi</taxon>
        <taxon>Dikarya</taxon>
        <taxon>Ascomycota</taxon>
        <taxon>Pezizomycotina</taxon>
        <taxon>Sordariomycetes</taxon>
        <taxon>Sordariomycetidae</taxon>
        <taxon>Sordariales</taxon>
        <taxon>Podosporaceae</taxon>
        <taxon>Podospora</taxon>
    </lineage>
</organism>
<dbReference type="Proteomes" id="UP001301958">
    <property type="component" value="Unassembled WGS sequence"/>
</dbReference>
<name>A0AAN7BN02_9PEZI</name>
<evidence type="ECO:0000313" key="1">
    <source>
        <dbReference type="EMBL" id="KAK4226318.1"/>
    </source>
</evidence>
<evidence type="ECO:0000313" key="2">
    <source>
        <dbReference type="Proteomes" id="UP001301958"/>
    </source>
</evidence>
<proteinExistence type="predicted"/>
<dbReference type="Pfam" id="PF12311">
    <property type="entry name" value="DUF3632"/>
    <property type="match status" value="1"/>
</dbReference>
<dbReference type="PANTHER" id="PTHR38797">
    <property type="entry name" value="NUCLEAR PORE COMPLEX PROTEIN NUP85-RELATED"/>
    <property type="match status" value="1"/>
</dbReference>
<dbReference type="EMBL" id="MU865350">
    <property type="protein sequence ID" value="KAK4226318.1"/>
    <property type="molecule type" value="Genomic_DNA"/>
</dbReference>
<gene>
    <name evidence="1" type="ORF">QBC38DRAFT_480933</name>
</gene>
<reference evidence="1" key="2">
    <citation type="submission" date="2023-05" db="EMBL/GenBank/DDBJ databases">
        <authorList>
            <consortium name="Lawrence Berkeley National Laboratory"/>
            <person name="Steindorff A."/>
            <person name="Hensen N."/>
            <person name="Bonometti L."/>
            <person name="Westerberg I."/>
            <person name="Brannstrom I.O."/>
            <person name="Guillou S."/>
            <person name="Cros-Aarteil S."/>
            <person name="Calhoun S."/>
            <person name="Haridas S."/>
            <person name="Kuo A."/>
            <person name="Mondo S."/>
            <person name="Pangilinan J."/>
            <person name="Riley R."/>
            <person name="Labutti K."/>
            <person name="Andreopoulos B."/>
            <person name="Lipzen A."/>
            <person name="Chen C."/>
            <person name="Yanf M."/>
            <person name="Daum C."/>
            <person name="Ng V."/>
            <person name="Clum A."/>
            <person name="Ohm R."/>
            <person name="Martin F."/>
            <person name="Silar P."/>
            <person name="Natvig D."/>
            <person name="Lalanne C."/>
            <person name="Gautier V."/>
            <person name="Ament-Velasquez S.L."/>
            <person name="Kruys A."/>
            <person name="Hutchinson M.I."/>
            <person name="Powell A.J."/>
            <person name="Barry K."/>
            <person name="Miller A.N."/>
            <person name="Grigoriev I.V."/>
            <person name="Debuchy R."/>
            <person name="Gladieux P."/>
            <person name="Thoren M.H."/>
            <person name="Johannesson H."/>
        </authorList>
    </citation>
    <scope>NUCLEOTIDE SEQUENCE</scope>
    <source>
        <strain evidence="1">CBS 990.96</strain>
    </source>
</reference>
<accession>A0AAN7BN02</accession>
<comment type="caution">
    <text evidence="1">The sequence shown here is derived from an EMBL/GenBank/DDBJ whole genome shotgun (WGS) entry which is preliminary data.</text>
</comment>
<reference evidence="1" key="1">
    <citation type="journal article" date="2023" name="Mol. Phylogenet. Evol.">
        <title>Genome-scale phylogeny and comparative genomics of the fungal order Sordariales.</title>
        <authorList>
            <person name="Hensen N."/>
            <person name="Bonometti L."/>
            <person name="Westerberg I."/>
            <person name="Brannstrom I.O."/>
            <person name="Guillou S."/>
            <person name="Cros-Aarteil S."/>
            <person name="Calhoun S."/>
            <person name="Haridas S."/>
            <person name="Kuo A."/>
            <person name="Mondo S."/>
            <person name="Pangilinan J."/>
            <person name="Riley R."/>
            <person name="LaButti K."/>
            <person name="Andreopoulos B."/>
            <person name="Lipzen A."/>
            <person name="Chen C."/>
            <person name="Yan M."/>
            <person name="Daum C."/>
            <person name="Ng V."/>
            <person name="Clum A."/>
            <person name="Steindorff A."/>
            <person name="Ohm R.A."/>
            <person name="Martin F."/>
            <person name="Silar P."/>
            <person name="Natvig D.O."/>
            <person name="Lalanne C."/>
            <person name="Gautier V."/>
            <person name="Ament-Velasquez S.L."/>
            <person name="Kruys A."/>
            <person name="Hutchinson M.I."/>
            <person name="Powell A.J."/>
            <person name="Barry K."/>
            <person name="Miller A.N."/>
            <person name="Grigoriev I.V."/>
            <person name="Debuchy R."/>
            <person name="Gladieux P."/>
            <person name="Hiltunen Thoren M."/>
            <person name="Johannesson H."/>
        </authorList>
    </citation>
    <scope>NUCLEOTIDE SEQUENCE</scope>
    <source>
        <strain evidence="1">CBS 990.96</strain>
    </source>
</reference>
<dbReference type="AlphaFoldDB" id="A0AAN7BN02"/>